<organism evidence="2 3">
    <name type="scientific">Asterophora parasitica</name>
    <dbReference type="NCBI Taxonomy" id="117018"/>
    <lineage>
        <taxon>Eukaryota</taxon>
        <taxon>Fungi</taxon>
        <taxon>Dikarya</taxon>
        <taxon>Basidiomycota</taxon>
        <taxon>Agaricomycotina</taxon>
        <taxon>Agaricomycetes</taxon>
        <taxon>Agaricomycetidae</taxon>
        <taxon>Agaricales</taxon>
        <taxon>Tricholomatineae</taxon>
        <taxon>Lyophyllaceae</taxon>
        <taxon>Asterophora</taxon>
    </lineage>
</organism>
<evidence type="ECO:0000256" key="1">
    <source>
        <dbReference type="SAM" id="MobiDB-lite"/>
    </source>
</evidence>
<dbReference type="Proteomes" id="UP000775547">
    <property type="component" value="Unassembled WGS sequence"/>
</dbReference>
<reference evidence="2" key="2">
    <citation type="submission" date="2021-10" db="EMBL/GenBank/DDBJ databases">
        <title>Phylogenomics reveals ancestral predisposition of the termite-cultivated fungus Termitomyces towards a domesticated lifestyle.</title>
        <authorList>
            <person name="Auxier B."/>
            <person name="Grum-Grzhimaylo A."/>
            <person name="Cardenas M.E."/>
            <person name="Lodge J.D."/>
            <person name="Laessoe T."/>
            <person name="Pedersen O."/>
            <person name="Smith M.E."/>
            <person name="Kuyper T.W."/>
            <person name="Franco-Molano E.A."/>
            <person name="Baroni T.J."/>
            <person name="Aanen D.K."/>
        </authorList>
    </citation>
    <scope>NUCLEOTIDE SEQUENCE</scope>
    <source>
        <strain evidence="2">AP01</strain>
        <tissue evidence="2">Mycelium</tissue>
    </source>
</reference>
<keyword evidence="3" id="KW-1185">Reference proteome</keyword>
<evidence type="ECO:0000313" key="2">
    <source>
        <dbReference type="EMBL" id="KAG5642857.1"/>
    </source>
</evidence>
<dbReference type="AlphaFoldDB" id="A0A9P7G2H6"/>
<gene>
    <name evidence="2" type="ORF">DXG03_002034</name>
</gene>
<evidence type="ECO:0000313" key="3">
    <source>
        <dbReference type="Proteomes" id="UP000775547"/>
    </source>
</evidence>
<comment type="caution">
    <text evidence="2">The sequence shown here is derived from an EMBL/GenBank/DDBJ whole genome shotgun (WGS) entry which is preliminary data.</text>
</comment>
<dbReference type="EMBL" id="JABCKV010000151">
    <property type="protein sequence ID" value="KAG5642857.1"/>
    <property type="molecule type" value="Genomic_DNA"/>
</dbReference>
<feature type="region of interest" description="Disordered" evidence="1">
    <location>
        <begin position="133"/>
        <end position="152"/>
    </location>
</feature>
<sequence length="179" mass="20201">MVADTFPKPLARFKFKKFSMLMCILKATKVKVEEQAEQHRVRRPTPYPTRGGAHLDEWAGLEELNQSIPNATTNATAGPPTTNGAARHDGDHEMVDAATAVPVPEIVVEGDDEDAEGEPEDDFLMLEEFEKLKSTKKKGKANRDDARETLSNQSHVMRWQAVPTKYTRRNTVHDECYDY</sequence>
<protein>
    <submittedName>
        <fullName evidence="2">Uncharacterized protein</fullName>
    </submittedName>
</protein>
<name>A0A9P7G2H6_9AGAR</name>
<reference evidence="2" key="1">
    <citation type="submission" date="2020-07" db="EMBL/GenBank/DDBJ databases">
        <authorList>
            <person name="Nieuwenhuis M."/>
            <person name="Van De Peppel L.J.J."/>
        </authorList>
    </citation>
    <scope>NUCLEOTIDE SEQUENCE</scope>
    <source>
        <strain evidence="2">AP01</strain>
        <tissue evidence="2">Mycelium</tissue>
    </source>
</reference>
<proteinExistence type="predicted"/>
<accession>A0A9P7G2H6</accession>